<evidence type="ECO:0000313" key="2">
    <source>
        <dbReference type="Proteomes" id="UP000032683"/>
    </source>
</evidence>
<dbReference type="RefSeq" id="WP_048855539.1">
    <property type="nucleotide sequence ID" value="NZ_BANJ01000008.1"/>
</dbReference>
<dbReference type="InterPro" id="IPR036977">
    <property type="entry name" value="DNA_primase_Znf_CHC2"/>
</dbReference>
<comment type="caution">
    <text evidence="1">The sequence shown here is derived from an EMBL/GenBank/DDBJ whole genome shotgun (WGS) entry which is preliminary data.</text>
</comment>
<dbReference type="EMBL" id="BANJ01000008">
    <property type="protein sequence ID" value="GAN98651.1"/>
    <property type="molecule type" value="Genomic_DNA"/>
</dbReference>
<gene>
    <name evidence="1" type="ORF">Gxy13693_008_025</name>
</gene>
<dbReference type="SUPFAM" id="SSF57783">
    <property type="entry name" value="Zinc beta-ribbon"/>
    <property type="match status" value="1"/>
</dbReference>
<accession>A0A0D6Q789</accession>
<dbReference type="GO" id="GO:0006260">
    <property type="term" value="P:DNA replication"/>
    <property type="evidence" value="ECO:0007669"/>
    <property type="project" value="InterPro"/>
</dbReference>
<proteinExistence type="predicted"/>
<dbReference type="GO" id="GO:0008270">
    <property type="term" value="F:zinc ion binding"/>
    <property type="evidence" value="ECO:0007669"/>
    <property type="project" value="InterPro"/>
</dbReference>
<evidence type="ECO:0000313" key="1">
    <source>
        <dbReference type="EMBL" id="GAN98651.1"/>
    </source>
</evidence>
<sequence length="102" mass="11292">MTQHRIDFERINRAALVALPALLGRWLPDGKREGHEWVARNPRRGDREPGSFKVNMNTCRWSDFATGDRGGDPVSLAAYLFNIRQGEAAARLATMLGLGGDA</sequence>
<reference evidence="1 2" key="1">
    <citation type="submission" date="2012-11" db="EMBL/GenBank/DDBJ databases">
        <title>Whole genome sequence of Gluconacetobacter xylinus NBRC 13693.</title>
        <authorList>
            <person name="Azuma Y."/>
            <person name="Higashiura N."/>
            <person name="Hirakawa H."/>
            <person name="Matsushita K."/>
        </authorList>
    </citation>
    <scope>NUCLEOTIDE SEQUENCE [LARGE SCALE GENOMIC DNA]</scope>
    <source>
        <strain evidence="1 2">NBRC 13693</strain>
    </source>
</reference>
<evidence type="ECO:0008006" key="3">
    <source>
        <dbReference type="Google" id="ProtNLM"/>
    </source>
</evidence>
<dbReference type="AlphaFoldDB" id="A0A0D6Q789"/>
<dbReference type="Proteomes" id="UP000032683">
    <property type="component" value="Unassembled WGS sequence"/>
</dbReference>
<name>A0A0D6Q789_KOMXY</name>
<dbReference type="Gene3D" id="3.90.580.10">
    <property type="entry name" value="Zinc finger, CHC2-type domain"/>
    <property type="match status" value="1"/>
</dbReference>
<organism evidence="1 2">
    <name type="scientific">Komagataeibacter xylinus NBRC 13693</name>
    <dbReference type="NCBI Taxonomy" id="1234668"/>
    <lineage>
        <taxon>Bacteria</taxon>
        <taxon>Pseudomonadati</taxon>
        <taxon>Pseudomonadota</taxon>
        <taxon>Alphaproteobacteria</taxon>
        <taxon>Acetobacterales</taxon>
        <taxon>Acetobacteraceae</taxon>
        <taxon>Komagataeibacter</taxon>
    </lineage>
</organism>
<protein>
    <recommendedName>
        <fullName evidence="3">Zinc finger CHC2-type domain-containing protein</fullName>
    </recommendedName>
</protein>
<dbReference type="GO" id="GO:0003677">
    <property type="term" value="F:DNA binding"/>
    <property type="evidence" value="ECO:0007669"/>
    <property type="project" value="InterPro"/>
</dbReference>